<gene>
    <name evidence="6" type="ORF">KOR42_04550</name>
</gene>
<keyword evidence="7" id="KW-1185">Reference proteome</keyword>
<dbReference type="FunFam" id="3.20.20.10:FF:000018">
    <property type="entry name" value="Pyridoxal phosphate homeostasis protein"/>
    <property type="match status" value="1"/>
</dbReference>
<dbReference type="InterPro" id="IPR029066">
    <property type="entry name" value="PLP-binding_barrel"/>
</dbReference>
<evidence type="ECO:0000259" key="5">
    <source>
        <dbReference type="Pfam" id="PF01168"/>
    </source>
</evidence>
<dbReference type="RefSeq" id="WP_146506976.1">
    <property type="nucleotide sequence ID" value="NZ_SIHI01000001.1"/>
</dbReference>
<dbReference type="NCBIfam" id="TIGR00044">
    <property type="entry name" value="YggS family pyridoxal phosphate-dependent enzyme"/>
    <property type="match status" value="1"/>
</dbReference>
<dbReference type="SUPFAM" id="SSF51419">
    <property type="entry name" value="PLP-binding barrel"/>
    <property type="match status" value="1"/>
</dbReference>
<comment type="cofactor">
    <cofactor evidence="3">
        <name>pyridoxal 5'-phosphate</name>
        <dbReference type="ChEBI" id="CHEBI:597326"/>
    </cofactor>
</comment>
<feature type="modified residue" description="N6-(pyridoxal phosphate)lysine" evidence="2 3">
    <location>
        <position position="45"/>
    </location>
</feature>
<keyword evidence="1 2" id="KW-0663">Pyridoxal phosphate</keyword>
<dbReference type="CDD" id="cd00635">
    <property type="entry name" value="PLPDE_III_YBL036c_like"/>
    <property type="match status" value="1"/>
</dbReference>
<dbReference type="OrthoDB" id="9804072at2"/>
<reference evidence="6 7" key="1">
    <citation type="submission" date="2019-02" db="EMBL/GenBank/DDBJ databases">
        <title>Deep-cultivation of Planctomycetes and their phenomic and genomic characterization uncovers novel biology.</title>
        <authorList>
            <person name="Wiegand S."/>
            <person name="Jogler M."/>
            <person name="Boedeker C."/>
            <person name="Pinto D."/>
            <person name="Vollmers J."/>
            <person name="Rivas-Marin E."/>
            <person name="Kohn T."/>
            <person name="Peeters S.H."/>
            <person name="Heuer A."/>
            <person name="Rast P."/>
            <person name="Oberbeckmann S."/>
            <person name="Bunk B."/>
            <person name="Jeske O."/>
            <person name="Meyerdierks A."/>
            <person name="Storesund J.E."/>
            <person name="Kallscheuer N."/>
            <person name="Luecker S."/>
            <person name="Lage O.M."/>
            <person name="Pohl T."/>
            <person name="Merkel B.J."/>
            <person name="Hornburger P."/>
            <person name="Mueller R.-W."/>
            <person name="Bruemmer F."/>
            <person name="Labrenz M."/>
            <person name="Spormann A.M."/>
            <person name="Op Den Camp H."/>
            <person name="Overmann J."/>
            <person name="Amann R."/>
            <person name="Jetten M.S.M."/>
            <person name="Mascher T."/>
            <person name="Medema M.H."/>
            <person name="Devos D.P."/>
            <person name="Kaster A.-K."/>
            <person name="Ovreas L."/>
            <person name="Rohde M."/>
            <person name="Galperin M.Y."/>
            <person name="Jogler C."/>
        </authorList>
    </citation>
    <scope>NUCLEOTIDE SEQUENCE [LARGE SCALE GENOMIC DNA]</scope>
    <source>
        <strain evidence="6 7">KOR42</strain>
    </source>
</reference>
<comment type="caution">
    <text evidence="6">The sequence shown here is derived from an EMBL/GenBank/DDBJ whole genome shotgun (WGS) entry which is preliminary data.</text>
</comment>
<dbReference type="PANTHER" id="PTHR10146">
    <property type="entry name" value="PROLINE SYNTHETASE CO-TRANSCRIBED BACTERIAL HOMOLOG PROTEIN"/>
    <property type="match status" value="1"/>
</dbReference>
<dbReference type="Pfam" id="PF01168">
    <property type="entry name" value="Ala_racemase_N"/>
    <property type="match status" value="1"/>
</dbReference>
<dbReference type="PANTHER" id="PTHR10146:SF14">
    <property type="entry name" value="PYRIDOXAL PHOSPHATE HOMEOSTASIS PROTEIN"/>
    <property type="match status" value="1"/>
</dbReference>
<dbReference type="Gene3D" id="3.20.20.10">
    <property type="entry name" value="Alanine racemase"/>
    <property type="match status" value="1"/>
</dbReference>
<dbReference type="InterPro" id="IPR011078">
    <property type="entry name" value="PyrdxlP_homeostasis"/>
</dbReference>
<evidence type="ECO:0000313" key="7">
    <source>
        <dbReference type="Proteomes" id="UP000317243"/>
    </source>
</evidence>
<comment type="function">
    <text evidence="2">Pyridoxal 5'-phosphate (PLP)-binding protein, which is involved in PLP homeostasis.</text>
</comment>
<feature type="domain" description="Alanine racemase N-terminal" evidence="5">
    <location>
        <begin position="59"/>
        <end position="238"/>
    </location>
</feature>
<evidence type="ECO:0000256" key="3">
    <source>
        <dbReference type="PIRSR" id="PIRSR004848-1"/>
    </source>
</evidence>
<protein>
    <recommendedName>
        <fullName evidence="2">Pyridoxal phosphate homeostasis protein</fullName>
        <shortName evidence="2">PLP homeostasis protein</shortName>
    </recommendedName>
</protein>
<dbReference type="AlphaFoldDB" id="A0A5C5X243"/>
<evidence type="ECO:0000256" key="1">
    <source>
        <dbReference type="ARBA" id="ARBA00022898"/>
    </source>
</evidence>
<evidence type="ECO:0000313" key="6">
    <source>
        <dbReference type="EMBL" id="TWT57097.1"/>
    </source>
</evidence>
<sequence>MSSPHQTLLNRILTENLKNVLKSIESTCLRCHRDPSEVKLIAVTKYAPLEAVRELNRIGLRTYGENRPQQLVERAQTLTEDSEWSPAEWHLIGQLQRNKVRLVLPHVALIHSIDSVQLLSQIDRIAEETGASASVLLQVNTSGEESKSGFPPELLLEQWERVCSFNNVQLCGLMTMAPLTEETKTVRSTFSELQKIQTDLNSTGRHPPLTELSMGMSRDYEIAIEEGATIIRLGSILFEGTAEL</sequence>
<name>A0A5C5X243_9PLAN</name>
<organism evidence="6 7">
    <name type="scientific">Thalassoglobus neptunius</name>
    <dbReference type="NCBI Taxonomy" id="1938619"/>
    <lineage>
        <taxon>Bacteria</taxon>
        <taxon>Pseudomonadati</taxon>
        <taxon>Planctomycetota</taxon>
        <taxon>Planctomycetia</taxon>
        <taxon>Planctomycetales</taxon>
        <taxon>Planctomycetaceae</taxon>
        <taxon>Thalassoglobus</taxon>
    </lineage>
</organism>
<dbReference type="EMBL" id="SIHI01000001">
    <property type="protein sequence ID" value="TWT57097.1"/>
    <property type="molecule type" value="Genomic_DNA"/>
</dbReference>
<proteinExistence type="inferred from homology"/>
<evidence type="ECO:0000256" key="2">
    <source>
        <dbReference type="HAMAP-Rule" id="MF_02087"/>
    </source>
</evidence>
<evidence type="ECO:0000256" key="4">
    <source>
        <dbReference type="RuleBase" id="RU004514"/>
    </source>
</evidence>
<accession>A0A5C5X243</accession>
<dbReference type="Proteomes" id="UP000317243">
    <property type="component" value="Unassembled WGS sequence"/>
</dbReference>
<dbReference type="HAMAP" id="MF_02087">
    <property type="entry name" value="PLP_homeostasis"/>
    <property type="match status" value="1"/>
</dbReference>
<dbReference type="PIRSF" id="PIRSF004848">
    <property type="entry name" value="YBL036c_PLPDEIII"/>
    <property type="match status" value="1"/>
</dbReference>
<dbReference type="InterPro" id="IPR001608">
    <property type="entry name" value="Ala_racemase_N"/>
</dbReference>
<dbReference type="GO" id="GO:0030170">
    <property type="term" value="F:pyridoxal phosphate binding"/>
    <property type="evidence" value="ECO:0007669"/>
    <property type="project" value="UniProtKB-UniRule"/>
</dbReference>
<comment type="similarity">
    <text evidence="2 4">Belongs to the pyridoxal phosphate-binding protein YggS/PROSC family.</text>
</comment>